<dbReference type="PANTHER" id="PTHR34820:SF4">
    <property type="entry name" value="INNER MEMBRANE PROTEIN YEBZ"/>
    <property type="match status" value="1"/>
</dbReference>
<feature type="compositionally biased region" description="Pro residues" evidence="6">
    <location>
        <begin position="1"/>
        <end position="11"/>
    </location>
</feature>
<protein>
    <submittedName>
        <fullName evidence="9">Putative copper resistance protein D</fullName>
    </submittedName>
</protein>
<feature type="transmembrane region" description="Helical" evidence="7">
    <location>
        <begin position="426"/>
        <end position="450"/>
    </location>
</feature>
<feature type="transmembrane region" description="Helical" evidence="7">
    <location>
        <begin position="106"/>
        <end position="129"/>
    </location>
</feature>
<feature type="transmembrane region" description="Helical" evidence="7">
    <location>
        <begin position="180"/>
        <end position="199"/>
    </location>
</feature>
<feature type="transmembrane region" description="Helical" evidence="7">
    <location>
        <begin position="541"/>
        <end position="561"/>
    </location>
</feature>
<evidence type="ECO:0000256" key="4">
    <source>
        <dbReference type="ARBA" id="ARBA00022989"/>
    </source>
</evidence>
<feature type="transmembrane region" description="Helical" evidence="7">
    <location>
        <begin position="509"/>
        <end position="529"/>
    </location>
</feature>
<evidence type="ECO:0000256" key="7">
    <source>
        <dbReference type="SAM" id="Phobius"/>
    </source>
</evidence>
<feature type="region of interest" description="Disordered" evidence="6">
    <location>
        <begin position="1"/>
        <end position="21"/>
    </location>
</feature>
<keyword evidence="4 7" id="KW-1133">Transmembrane helix</keyword>
<feature type="region of interest" description="Disordered" evidence="6">
    <location>
        <begin position="687"/>
        <end position="735"/>
    </location>
</feature>
<feature type="transmembrane region" description="Helical" evidence="7">
    <location>
        <begin position="256"/>
        <end position="276"/>
    </location>
</feature>
<feature type="transmembrane region" description="Helical" evidence="7">
    <location>
        <begin position="211"/>
        <end position="235"/>
    </location>
</feature>
<dbReference type="GO" id="GO:0006825">
    <property type="term" value="P:copper ion transport"/>
    <property type="evidence" value="ECO:0007669"/>
    <property type="project" value="InterPro"/>
</dbReference>
<dbReference type="EMBL" id="JACCHL010000001">
    <property type="protein sequence ID" value="NYH54087.1"/>
    <property type="molecule type" value="Genomic_DNA"/>
</dbReference>
<evidence type="ECO:0000259" key="8">
    <source>
        <dbReference type="Pfam" id="PF05425"/>
    </source>
</evidence>
<feature type="transmembrane region" description="Helical" evidence="7">
    <location>
        <begin position="288"/>
        <end position="306"/>
    </location>
</feature>
<evidence type="ECO:0000256" key="3">
    <source>
        <dbReference type="ARBA" id="ARBA00022692"/>
    </source>
</evidence>
<feature type="transmembrane region" description="Helical" evidence="7">
    <location>
        <begin position="573"/>
        <end position="596"/>
    </location>
</feature>
<feature type="compositionally biased region" description="Basic and acidic residues" evidence="6">
    <location>
        <begin position="711"/>
        <end position="725"/>
    </location>
</feature>
<accession>A0A7Y9XG55</accession>
<feature type="region of interest" description="Disordered" evidence="6">
    <location>
        <begin position="651"/>
        <end position="670"/>
    </location>
</feature>
<feature type="transmembrane region" description="Helical" evidence="7">
    <location>
        <begin position="71"/>
        <end position="94"/>
    </location>
</feature>
<dbReference type="Pfam" id="PF09678">
    <property type="entry name" value="Caa3_CtaG"/>
    <property type="match status" value="1"/>
</dbReference>
<dbReference type="InterPro" id="IPR019108">
    <property type="entry name" value="Caa3_assmbl_CtaG-rel"/>
</dbReference>
<evidence type="ECO:0000256" key="6">
    <source>
        <dbReference type="SAM" id="MobiDB-lite"/>
    </source>
</evidence>
<dbReference type="PANTHER" id="PTHR34820">
    <property type="entry name" value="INNER MEMBRANE PROTEIN YEBZ"/>
    <property type="match status" value="1"/>
</dbReference>
<dbReference type="InterPro" id="IPR032694">
    <property type="entry name" value="CopC/D"/>
</dbReference>
<feature type="domain" description="Copper resistance protein D" evidence="8">
    <location>
        <begin position="248"/>
        <end position="353"/>
    </location>
</feature>
<keyword evidence="5 7" id="KW-0472">Membrane</keyword>
<evidence type="ECO:0000313" key="9">
    <source>
        <dbReference type="EMBL" id="NYH54087.1"/>
    </source>
</evidence>
<name>A0A7Y9XG55_9ACTN</name>
<dbReference type="RefSeq" id="WP_179810744.1">
    <property type="nucleotide sequence ID" value="NZ_JACCHL010000001.1"/>
</dbReference>
<proteinExistence type="predicted"/>
<evidence type="ECO:0000256" key="2">
    <source>
        <dbReference type="ARBA" id="ARBA00022475"/>
    </source>
</evidence>
<dbReference type="Proteomes" id="UP000584931">
    <property type="component" value="Unassembled WGS sequence"/>
</dbReference>
<gene>
    <name evidence="9" type="ORF">HNR06_003676</name>
</gene>
<feature type="transmembrane region" description="Helical" evidence="7">
    <location>
        <begin position="331"/>
        <end position="353"/>
    </location>
</feature>
<feature type="transmembrane region" description="Helical" evidence="7">
    <location>
        <begin position="627"/>
        <end position="648"/>
    </location>
</feature>
<feature type="transmembrane region" description="Helical" evidence="7">
    <location>
        <begin position="394"/>
        <end position="414"/>
    </location>
</feature>
<organism evidence="9 10">
    <name type="scientific">Nocardiopsis sinuspersici</name>
    <dbReference type="NCBI Taxonomy" id="501010"/>
    <lineage>
        <taxon>Bacteria</taxon>
        <taxon>Bacillati</taxon>
        <taxon>Actinomycetota</taxon>
        <taxon>Actinomycetes</taxon>
        <taxon>Streptosporangiales</taxon>
        <taxon>Nocardiopsidaceae</taxon>
        <taxon>Nocardiopsis</taxon>
    </lineage>
</organism>
<sequence length="735" mass="78103">MAPPALNPKSPPQEHHDDAPGPGRVPLFAVAAAALCLLGLSLTLLLGGAAFPEVIPGLPDAGEAVRWGLPLAKTAMDASGVVAIGLLLLATVLLPSHKGRLSRQAVGYVHGATWAALAWAVSAVFTLYFQTSEFLARAVGQVSVDEVTAYAGSISGGIALMFVVLFTTGIALFGRTTTSATGGLWLLVLALVAITPPALTGHSASSGAHELAVTGLAMHVISISVWVGGLAALTYHATRRDAQAPSVAANRFSRMALWAYAGVAVSGVASALARLYSPGDLLTTEYGLIILVKTILFVVLGAFGYMQREFTFKRLDDAPEGPAGEAFRRPLFLRVALVEVLIMAAVIGVAVGLGRTAPPPPLESTVDPATIILGFPVPPPMSAANLLTLWRPDLFFAMVVVLGGGLYAAGVVRLRRRGDAWPVGRTVAFMAGLLTIVVTQLSGFATYSMVMFSTHMIQHMVLSMLTPILLVLGAPVTLALRGFRPAARRGDRGPREWLNLFLNSRYSKVVTHPAVAAPLFVLSPYALYFTPLFATLMNDHLGHMFMGVHFLLVGFLFYWIIVGVDPAPRKVPFLLRILLLLVVMGFHAFFGITIMMQSAPLAMDFYGQFEVPWMEGQAEDQYKGGGVAWALGEIPTALVMIALVRQWARDDEKEERRRERHSRRGGSDDADMDAYNAYLAELDRRSRGAGAGPAAGAAATEAAVAPGAPEPQERADGRPEPEADAKPGGQVEPNG</sequence>
<comment type="subcellular location">
    <subcellularLocation>
        <location evidence="1">Cell membrane</location>
        <topology evidence="1">Multi-pass membrane protein</topology>
    </subcellularLocation>
</comment>
<keyword evidence="3 7" id="KW-0812">Transmembrane</keyword>
<evidence type="ECO:0000313" key="10">
    <source>
        <dbReference type="Proteomes" id="UP000584931"/>
    </source>
</evidence>
<reference evidence="9 10" key="1">
    <citation type="submission" date="2020-07" db="EMBL/GenBank/DDBJ databases">
        <title>Sequencing the genomes of 1000 actinobacteria strains.</title>
        <authorList>
            <person name="Klenk H.-P."/>
        </authorList>
    </citation>
    <scope>NUCLEOTIDE SEQUENCE [LARGE SCALE GENOMIC DNA]</scope>
    <source>
        <strain evidence="9 10">DSM 45278</strain>
    </source>
</reference>
<dbReference type="InterPro" id="IPR008457">
    <property type="entry name" value="Cu-R_CopD_dom"/>
</dbReference>
<feature type="transmembrane region" description="Helical" evidence="7">
    <location>
        <begin position="456"/>
        <end position="480"/>
    </location>
</feature>
<feature type="compositionally biased region" description="Low complexity" evidence="6">
    <location>
        <begin position="692"/>
        <end position="707"/>
    </location>
</feature>
<feature type="transmembrane region" description="Helical" evidence="7">
    <location>
        <begin position="149"/>
        <end position="173"/>
    </location>
</feature>
<evidence type="ECO:0000256" key="5">
    <source>
        <dbReference type="ARBA" id="ARBA00023136"/>
    </source>
</evidence>
<dbReference type="Pfam" id="PF05425">
    <property type="entry name" value="CopD"/>
    <property type="match status" value="1"/>
</dbReference>
<dbReference type="AlphaFoldDB" id="A0A7Y9XG55"/>
<feature type="transmembrane region" description="Helical" evidence="7">
    <location>
        <begin position="27"/>
        <end position="51"/>
    </location>
</feature>
<keyword evidence="2" id="KW-1003">Cell membrane</keyword>
<comment type="caution">
    <text evidence="9">The sequence shown here is derived from an EMBL/GenBank/DDBJ whole genome shotgun (WGS) entry which is preliminary data.</text>
</comment>
<evidence type="ECO:0000256" key="1">
    <source>
        <dbReference type="ARBA" id="ARBA00004651"/>
    </source>
</evidence>
<dbReference type="GO" id="GO:0005886">
    <property type="term" value="C:plasma membrane"/>
    <property type="evidence" value="ECO:0007669"/>
    <property type="project" value="UniProtKB-SubCell"/>
</dbReference>